<dbReference type="Proteomes" id="UP000035425">
    <property type="component" value="Unassembled WGS sequence"/>
</dbReference>
<evidence type="ECO:0000256" key="3">
    <source>
        <dbReference type="ARBA" id="ARBA00022679"/>
    </source>
</evidence>
<dbReference type="Gene3D" id="3.40.630.30">
    <property type="match status" value="1"/>
</dbReference>
<keyword evidence="2" id="KW-1277">Toxin-antitoxin system</keyword>
<evidence type="ECO:0000256" key="2">
    <source>
        <dbReference type="ARBA" id="ARBA00022649"/>
    </source>
</evidence>
<dbReference type="RefSeq" id="WP_047221209.1">
    <property type="nucleotide sequence ID" value="NZ_JWIO01000001.1"/>
</dbReference>
<sequence length="166" mass="18146">MTASRFVSEALDELHGADHFDSGQPELDEWLRRHALTTESRRTGRTFVWSADGRVVAYYTIAAHLLMRDDLPRSLGRGNPVQIPAVLLAKLALDKTLQGQGLGGLLLADAVGRVVEATRTVAARFIVVDAIDEQAVSFCIKYGFTQVPATNRLLKRMSAAAAQISR</sequence>
<organism evidence="7 8">
    <name type="scientific">Protofrankia coriariae</name>
    <dbReference type="NCBI Taxonomy" id="1562887"/>
    <lineage>
        <taxon>Bacteria</taxon>
        <taxon>Bacillati</taxon>
        <taxon>Actinomycetota</taxon>
        <taxon>Actinomycetes</taxon>
        <taxon>Frankiales</taxon>
        <taxon>Frankiaceae</taxon>
        <taxon>Protofrankia</taxon>
    </lineage>
</organism>
<keyword evidence="1" id="KW-0678">Repressor</keyword>
<proteinExistence type="predicted"/>
<comment type="catalytic activity">
    <reaction evidence="5">
        <text>glycyl-tRNA(Gly) + acetyl-CoA = N-acetylglycyl-tRNA(Gly) + CoA + H(+)</text>
        <dbReference type="Rhea" id="RHEA:81867"/>
        <dbReference type="Rhea" id="RHEA-COMP:9683"/>
        <dbReference type="Rhea" id="RHEA-COMP:19766"/>
        <dbReference type="ChEBI" id="CHEBI:15378"/>
        <dbReference type="ChEBI" id="CHEBI:57287"/>
        <dbReference type="ChEBI" id="CHEBI:57288"/>
        <dbReference type="ChEBI" id="CHEBI:78522"/>
        <dbReference type="ChEBI" id="CHEBI:232036"/>
    </reaction>
</comment>
<evidence type="ECO:0000313" key="8">
    <source>
        <dbReference type="Proteomes" id="UP000035425"/>
    </source>
</evidence>
<dbReference type="SUPFAM" id="SSF55729">
    <property type="entry name" value="Acyl-CoA N-acyltransferases (Nat)"/>
    <property type="match status" value="1"/>
</dbReference>
<keyword evidence="4" id="KW-0012">Acyltransferase</keyword>
<dbReference type="EMBL" id="JWIO01000001">
    <property type="protein sequence ID" value="KLL13080.1"/>
    <property type="molecule type" value="Genomic_DNA"/>
</dbReference>
<accession>A0ABR5F8S2</accession>
<dbReference type="InterPro" id="IPR000182">
    <property type="entry name" value="GNAT_dom"/>
</dbReference>
<reference evidence="7 8" key="1">
    <citation type="submission" date="2014-12" db="EMBL/GenBank/DDBJ databases">
        <title>Frankia sp. BMG5.1 draft genome.</title>
        <authorList>
            <person name="Gtari M."/>
            <person name="Ghodhbane-Gtari F."/>
            <person name="Nouioui I."/>
            <person name="Ktari A."/>
            <person name="Hezbri K."/>
            <person name="Mimouni W."/>
            <person name="Sbissi I."/>
            <person name="Ayari A."/>
            <person name="Yamanaka T."/>
            <person name="Normand P."/>
            <person name="Tisa L.S."/>
            <person name="Boudabous A."/>
        </authorList>
    </citation>
    <scope>NUCLEOTIDE SEQUENCE [LARGE SCALE GENOMIC DNA]</scope>
    <source>
        <strain evidence="7 8">BMG5.1</strain>
    </source>
</reference>
<evidence type="ECO:0000256" key="4">
    <source>
        <dbReference type="ARBA" id="ARBA00023315"/>
    </source>
</evidence>
<keyword evidence="8" id="KW-1185">Reference proteome</keyword>
<evidence type="ECO:0000313" key="7">
    <source>
        <dbReference type="EMBL" id="KLL13080.1"/>
    </source>
</evidence>
<protein>
    <recommendedName>
        <fullName evidence="6">N-acetyltransferase domain-containing protein</fullName>
    </recommendedName>
</protein>
<dbReference type="InterPro" id="IPR016181">
    <property type="entry name" value="Acyl_CoA_acyltransferase"/>
</dbReference>
<evidence type="ECO:0000259" key="6">
    <source>
        <dbReference type="Pfam" id="PF00583"/>
    </source>
</evidence>
<keyword evidence="3" id="KW-0808">Transferase</keyword>
<gene>
    <name evidence="7" type="ORF">FrCorBMG51_00730</name>
</gene>
<feature type="domain" description="N-acetyltransferase" evidence="6">
    <location>
        <begin position="24"/>
        <end position="144"/>
    </location>
</feature>
<dbReference type="PANTHER" id="PTHR36449:SF1">
    <property type="entry name" value="ACETYLTRANSFERASE"/>
    <property type="match status" value="1"/>
</dbReference>
<name>A0ABR5F8S2_9ACTN</name>
<comment type="caution">
    <text evidence="7">The sequence shown here is derived from an EMBL/GenBank/DDBJ whole genome shotgun (WGS) entry which is preliminary data.</text>
</comment>
<evidence type="ECO:0000256" key="1">
    <source>
        <dbReference type="ARBA" id="ARBA00022491"/>
    </source>
</evidence>
<dbReference type="PANTHER" id="PTHR36449">
    <property type="entry name" value="ACETYLTRANSFERASE-RELATED"/>
    <property type="match status" value="1"/>
</dbReference>
<dbReference type="Pfam" id="PF00583">
    <property type="entry name" value="Acetyltransf_1"/>
    <property type="match status" value="1"/>
</dbReference>
<evidence type="ECO:0000256" key="5">
    <source>
        <dbReference type="ARBA" id="ARBA00049880"/>
    </source>
</evidence>